<dbReference type="InterPro" id="IPR014710">
    <property type="entry name" value="RmlC-like_jellyroll"/>
</dbReference>
<evidence type="ECO:0000313" key="2">
    <source>
        <dbReference type="Proteomes" id="UP001160390"/>
    </source>
</evidence>
<dbReference type="Proteomes" id="UP001160390">
    <property type="component" value="Unassembled WGS sequence"/>
</dbReference>
<accession>A0AA35LS96</accession>
<reference evidence="1" key="1">
    <citation type="submission" date="2023-01" db="EMBL/GenBank/DDBJ databases">
        <authorList>
            <person name="Piombo E."/>
        </authorList>
    </citation>
    <scope>NUCLEOTIDE SEQUENCE</scope>
</reference>
<dbReference type="InterPro" id="IPR047121">
    <property type="entry name" value="YjiB-like"/>
</dbReference>
<evidence type="ECO:0008006" key="3">
    <source>
        <dbReference type="Google" id="ProtNLM"/>
    </source>
</evidence>
<dbReference type="EMBL" id="CABFNP030000522">
    <property type="protein sequence ID" value="CAI6039553.1"/>
    <property type="molecule type" value="Genomic_DNA"/>
</dbReference>
<dbReference type="CDD" id="cd02219">
    <property type="entry name" value="cupin_YjlB-like"/>
    <property type="match status" value="1"/>
</dbReference>
<dbReference type="AlphaFoldDB" id="A0AA35LS96"/>
<sequence>NLLPSTPTIPNSPLPVLIYRGIIPYEDDRDALVSLLTGNHFRVDSFAGAFPMKHYHSNTHECYCFVKGSTTYLLGNGDSDDKNSYGQRVKLSKGDVMILPAREAGTVHCNLDATEDMQYCAAYPKEIPHWDVKLGKEGEEQRKTDFSAASAVQIPISDPNLCPARAAYSNMVDQEGVI</sequence>
<comment type="caution">
    <text evidence="1">The sequence shown here is derived from an EMBL/GenBank/DDBJ whole genome shotgun (WGS) entry which is preliminary data.</text>
</comment>
<dbReference type="PANTHER" id="PTHR36448:SF2">
    <property type="entry name" value="CUPIN TYPE-1 DOMAIN-CONTAINING PROTEIN"/>
    <property type="match status" value="1"/>
</dbReference>
<protein>
    <recommendedName>
        <fullName evidence="3">Cupin type-1 domain-containing protein</fullName>
    </recommendedName>
</protein>
<dbReference type="PANTHER" id="PTHR36448">
    <property type="entry name" value="BLR7373 PROTEIN"/>
    <property type="match status" value="1"/>
</dbReference>
<organism evidence="1 2">
    <name type="scientific">Clonostachys chloroleuca</name>
    <dbReference type="NCBI Taxonomy" id="1926264"/>
    <lineage>
        <taxon>Eukaryota</taxon>
        <taxon>Fungi</taxon>
        <taxon>Dikarya</taxon>
        <taxon>Ascomycota</taxon>
        <taxon>Pezizomycotina</taxon>
        <taxon>Sordariomycetes</taxon>
        <taxon>Hypocreomycetidae</taxon>
        <taxon>Hypocreales</taxon>
        <taxon>Bionectriaceae</taxon>
        <taxon>Clonostachys</taxon>
    </lineage>
</organism>
<feature type="non-terminal residue" evidence="1">
    <location>
        <position position="1"/>
    </location>
</feature>
<name>A0AA35LS96_9HYPO</name>
<dbReference type="Gene3D" id="2.60.120.10">
    <property type="entry name" value="Jelly Rolls"/>
    <property type="match status" value="1"/>
</dbReference>
<keyword evidence="2" id="KW-1185">Reference proteome</keyword>
<evidence type="ECO:0000313" key="1">
    <source>
        <dbReference type="EMBL" id="CAI6039553.1"/>
    </source>
</evidence>
<gene>
    <name evidence="1" type="ORF">CCHLO57077_00017031</name>
</gene>
<dbReference type="InterPro" id="IPR011051">
    <property type="entry name" value="RmlC_Cupin_sf"/>
</dbReference>
<dbReference type="SUPFAM" id="SSF51182">
    <property type="entry name" value="RmlC-like cupins"/>
    <property type="match status" value="1"/>
</dbReference>
<proteinExistence type="predicted"/>